<gene>
    <name evidence="2" type="ORF">GXW78_12305</name>
</gene>
<evidence type="ECO:0000256" key="1">
    <source>
        <dbReference type="SAM" id="MobiDB-lite"/>
    </source>
</evidence>
<feature type="region of interest" description="Disordered" evidence="1">
    <location>
        <begin position="151"/>
        <end position="206"/>
    </location>
</feature>
<name>A0ABS5EHE5_9PROT</name>
<feature type="compositionally biased region" description="Basic residues" evidence="1">
    <location>
        <begin position="164"/>
        <end position="178"/>
    </location>
</feature>
<comment type="caution">
    <text evidence="2">The sequence shown here is derived from an EMBL/GenBank/DDBJ whole genome shotgun (WGS) entry which is preliminary data.</text>
</comment>
<evidence type="ECO:0000313" key="2">
    <source>
        <dbReference type="EMBL" id="MBR0650449.1"/>
    </source>
</evidence>
<dbReference type="Proteomes" id="UP000698752">
    <property type="component" value="Unassembled WGS sequence"/>
</dbReference>
<sequence>MAAAARDFLRKRVKEQPVASIASVQMQARSGAHLHAALLVQPFLAGPLRRAIERAVCRFADVSKLPPYAIHWCADGSALGAKEPSGDRRTRALMHDGPGGRLRGWVGYVLAALPEPGEIIAAGGAEVIGKEGARPIQGRRLMMSSADALRSWAERQASPPAPSRRLKQRQQRSKASRSHRPEKEGVDAADRNIQSNQGDPDAAAGP</sequence>
<organism evidence="2 3">
    <name type="scientific">Neoroseomonas terrae</name>
    <dbReference type="NCBI Taxonomy" id="424799"/>
    <lineage>
        <taxon>Bacteria</taxon>
        <taxon>Pseudomonadati</taxon>
        <taxon>Pseudomonadota</taxon>
        <taxon>Alphaproteobacteria</taxon>
        <taxon>Acetobacterales</taxon>
        <taxon>Acetobacteraceae</taxon>
        <taxon>Neoroseomonas</taxon>
    </lineage>
</organism>
<evidence type="ECO:0000313" key="3">
    <source>
        <dbReference type="Proteomes" id="UP000698752"/>
    </source>
</evidence>
<keyword evidence="3" id="KW-1185">Reference proteome</keyword>
<reference evidence="3" key="1">
    <citation type="journal article" date="2021" name="Syst. Appl. Microbiol.">
        <title>Roseomonas hellenica sp. nov., isolated from roots of wild-growing Alkanna tinctoria.</title>
        <authorList>
            <person name="Rat A."/>
            <person name="Naranjo H.D."/>
            <person name="Lebbe L."/>
            <person name="Cnockaert M."/>
            <person name="Krigas N."/>
            <person name="Grigoriadou K."/>
            <person name="Maloupa E."/>
            <person name="Willems A."/>
        </authorList>
    </citation>
    <scope>NUCLEOTIDE SEQUENCE [LARGE SCALE GENOMIC DNA]</scope>
    <source>
        <strain evidence="3">LMG 31159</strain>
    </source>
</reference>
<accession>A0ABS5EHE5</accession>
<evidence type="ECO:0008006" key="4">
    <source>
        <dbReference type="Google" id="ProtNLM"/>
    </source>
</evidence>
<proteinExistence type="predicted"/>
<feature type="compositionally biased region" description="Basic and acidic residues" evidence="1">
    <location>
        <begin position="179"/>
        <end position="190"/>
    </location>
</feature>
<dbReference type="EMBL" id="JAAEDI010000012">
    <property type="protein sequence ID" value="MBR0650449.1"/>
    <property type="molecule type" value="Genomic_DNA"/>
</dbReference>
<protein>
    <recommendedName>
        <fullName evidence="4">Transposase</fullName>
    </recommendedName>
</protein>